<keyword evidence="4" id="KW-0808">Transferase</keyword>
<dbReference type="SMART" id="SM00387">
    <property type="entry name" value="HATPase_c"/>
    <property type="match status" value="1"/>
</dbReference>
<dbReference type="CDD" id="cd00082">
    <property type="entry name" value="HisKA"/>
    <property type="match status" value="1"/>
</dbReference>
<keyword evidence="8" id="KW-0902">Two-component regulatory system</keyword>
<evidence type="ECO:0000256" key="3">
    <source>
        <dbReference type="ARBA" id="ARBA00022553"/>
    </source>
</evidence>
<dbReference type="InterPro" id="IPR003594">
    <property type="entry name" value="HATPase_dom"/>
</dbReference>
<feature type="domain" description="Histidine kinase" evidence="10">
    <location>
        <begin position="378"/>
        <end position="588"/>
    </location>
</feature>
<dbReference type="EMBL" id="JAQOUE010000001">
    <property type="protein sequence ID" value="MDT7043280.1"/>
    <property type="molecule type" value="Genomic_DNA"/>
</dbReference>
<dbReference type="Pfam" id="PF13185">
    <property type="entry name" value="GAF_2"/>
    <property type="match status" value="1"/>
</dbReference>
<dbReference type="Gene3D" id="3.30.565.10">
    <property type="entry name" value="Histidine kinase-like ATPase, C-terminal domain"/>
    <property type="match status" value="1"/>
</dbReference>
<evidence type="ECO:0000313" key="11">
    <source>
        <dbReference type="EMBL" id="MDT7043280.1"/>
    </source>
</evidence>
<dbReference type="InterPro" id="IPR005467">
    <property type="entry name" value="His_kinase_dom"/>
</dbReference>
<dbReference type="SUPFAM" id="SSF55874">
    <property type="entry name" value="ATPase domain of HSP90 chaperone/DNA topoisomerase II/histidine kinase"/>
    <property type="match status" value="1"/>
</dbReference>
<dbReference type="Gene3D" id="3.30.450.40">
    <property type="match status" value="2"/>
</dbReference>
<dbReference type="PROSITE" id="PS50109">
    <property type="entry name" value="HIS_KIN"/>
    <property type="match status" value="1"/>
</dbReference>
<evidence type="ECO:0000256" key="7">
    <source>
        <dbReference type="ARBA" id="ARBA00022840"/>
    </source>
</evidence>
<gene>
    <name evidence="11" type="ORF">PPG34_13040</name>
</gene>
<dbReference type="SUPFAM" id="SSF47384">
    <property type="entry name" value="Homodimeric domain of signal transducing histidine kinase"/>
    <property type="match status" value="1"/>
</dbReference>
<evidence type="ECO:0000259" key="10">
    <source>
        <dbReference type="PROSITE" id="PS50109"/>
    </source>
</evidence>
<dbReference type="Pfam" id="PF02518">
    <property type="entry name" value="HATPase_c"/>
    <property type="match status" value="1"/>
</dbReference>
<feature type="region of interest" description="Disordered" evidence="9">
    <location>
        <begin position="588"/>
        <end position="608"/>
    </location>
</feature>
<dbReference type="InterPro" id="IPR004358">
    <property type="entry name" value="Sig_transdc_His_kin-like_C"/>
</dbReference>
<feature type="compositionally biased region" description="Basic residues" evidence="9">
    <location>
        <begin position="591"/>
        <end position="608"/>
    </location>
</feature>
<dbReference type="InterPro" id="IPR036097">
    <property type="entry name" value="HisK_dim/P_sf"/>
</dbReference>
<organism evidence="11 12">
    <name type="scientific">Candidatus Nitronereus thalassa</name>
    <dbReference type="NCBI Taxonomy" id="3020898"/>
    <lineage>
        <taxon>Bacteria</taxon>
        <taxon>Pseudomonadati</taxon>
        <taxon>Nitrospirota</taxon>
        <taxon>Nitrospiria</taxon>
        <taxon>Nitrospirales</taxon>
        <taxon>Nitrospiraceae</taxon>
        <taxon>Candidatus Nitronereus</taxon>
    </lineage>
</organism>
<evidence type="ECO:0000256" key="4">
    <source>
        <dbReference type="ARBA" id="ARBA00022679"/>
    </source>
</evidence>
<dbReference type="RefSeq" id="WP_313833828.1">
    <property type="nucleotide sequence ID" value="NZ_JAQOUE010000001.1"/>
</dbReference>
<keyword evidence="5" id="KW-0547">Nucleotide-binding</keyword>
<dbReference type="InterPro" id="IPR003018">
    <property type="entry name" value="GAF"/>
</dbReference>
<comment type="caution">
    <text evidence="11">The sequence shown here is derived from an EMBL/GenBank/DDBJ whole genome shotgun (WGS) entry which is preliminary data.</text>
</comment>
<dbReference type="PANTHER" id="PTHR43065">
    <property type="entry name" value="SENSOR HISTIDINE KINASE"/>
    <property type="match status" value="1"/>
</dbReference>
<keyword evidence="7 11" id="KW-0067">ATP-binding</keyword>
<dbReference type="InterPro" id="IPR029016">
    <property type="entry name" value="GAF-like_dom_sf"/>
</dbReference>
<dbReference type="InterPro" id="IPR036890">
    <property type="entry name" value="HATPase_C_sf"/>
</dbReference>
<evidence type="ECO:0000256" key="6">
    <source>
        <dbReference type="ARBA" id="ARBA00022777"/>
    </source>
</evidence>
<dbReference type="Proteomes" id="UP001250932">
    <property type="component" value="Unassembled WGS sequence"/>
</dbReference>
<keyword evidence="3" id="KW-0597">Phosphoprotein</keyword>
<reference evidence="11 12" key="1">
    <citation type="journal article" date="2023" name="ISME J.">
        <title>Cultivation and genomic characterization of novel and ubiquitous marine nitrite-oxidizing bacteria from the Nitrospirales.</title>
        <authorList>
            <person name="Mueller A.J."/>
            <person name="Daebeler A."/>
            <person name="Herbold C.W."/>
            <person name="Kirkegaard R.H."/>
            <person name="Daims H."/>
        </authorList>
    </citation>
    <scope>NUCLEOTIDE SEQUENCE [LARGE SCALE GENOMIC DNA]</scope>
    <source>
        <strain evidence="11 12">EB</strain>
    </source>
</reference>
<protein>
    <recommendedName>
        <fullName evidence="2">histidine kinase</fullName>
        <ecNumber evidence="2">2.7.13.3</ecNumber>
    </recommendedName>
</protein>
<keyword evidence="6" id="KW-0418">Kinase</keyword>
<proteinExistence type="predicted"/>
<evidence type="ECO:0000256" key="1">
    <source>
        <dbReference type="ARBA" id="ARBA00000085"/>
    </source>
</evidence>
<dbReference type="Gene3D" id="1.10.287.130">
    <property type="match status" value="1"/>
</dbReference>
<feature type="region of interest" description="Disordered" evidence="9">
    <location>
        <begin position="340"/>
        <end position="366"/>
    </location>
</feature>
<dbReference type="PANTHER" id="PTHR43065:SF10">
    <property type="entry name" value="PEROXIDE STRESS-ACTIVATED HISTIDINE KINASE MAK3"/>
    <property type="match status" value="1"/>
</dbReference>
<dbReference type="GO" id="GO:0005524">
    <property type="term" value="F:ATP binding"/>
    <property type="evidence" value="ECO:0007669"/>
    <property type="project" value="UniProtKB-KW"/>
</dbReference>
<evidence type="ECO:0000313" key="12">
    <source>
        <dbReference type="Proteomes" id="UP001250932"/>
    </source>
</evidence>
<evidence type="ECO:0000256" key="9">
    <source>
        <dbReference type="SAM" id="MobiDB-lite"/>
    </source>
</evidence>
<name>A0ABU3KA17_9BACT</name>
<comment type="catalytic activity">
    <reaction evidence="1">
        <text>ATP + protein L-histidine = ADP + protein N-phospho-L-histidine.</text>
        <dbReference type="EC" id="2.7.13.3"/>
    </reaction>
</comment>
<dbReference type="SUPFAM" id="SSF55781">
    <property type="entry name" value="GAF domain-like"/>
    <property type="match status" value="2"/>
</dbReference>
<evidence type="ECO:0000256" key="5">
    <source>
        <dbReference type="ARBA" id="ARBA00022741"/>
    </source>
</evidence>
<evidence type="ECO:0000256" key="2">
    <source>
        <dbReference type="ARBA" id="ARBA00012438"/>
    </source>
</evidence>
<evidence type="ECO:0000256" key="8">
    <source>
        <dbReference type="ARBA" id="ARBA00023012"/>
    </source>
</evidence>
<dbReference type="EC" id="2.7.13.3" evidence="2"/>
<sequence length="608" mass="67208">MRKTPPPKPPALVSKQTTLQRILTTAVNDLGLDTTVAILNHAEGPFAPQVTRGFSDREVQAVLRALSGNFGNSETGTNGGNGFELKGAIGLRVVAPTSKNLLAVPLKDGAQTYGVVVLGKREGSAFSKRERTSIDSVGDSITKQLRDAELFDGTVILHQPKVSQEPVAKGEMASEVQGAQIRSYTSPQVQAKITELLTEAQATIPFDRGWVTLYDPLAASLEVLGGVAGHKKELLPGQILPLNESASGWAVRHRKPRIDHNLASTQGRFQDYKQLYREKFRCTLVFPFFVRGRVGGTVTFSSKTPNQYEATEAESKKLGPITTQLAQLFEDPECKLSVFSAPPVPENTSPDSSAPAISKEPDIRRQERQSALNEVSSFLAAEIREPMGFIRAQLEEVTGEGSLDFDSQTRVEAAMRDMIRMESLLHEILDFAKPLELDRRPCRIPQLIEDALSLIATDLKANRIEVTKEFPPRLAQVRWDIEKMQHVFLSIFKNALEAMSPGGRILLSATQQRGRQPEVIVRINNNGAPIPPEILEKVFEPYFTTKWSGTGLGLAMVKKIVEEHQGQIAIESHPEEGTTVELRLPTLRPKVPYRRRGGPPRRSRRKTE</sequence>
<accession>A0ABU3KA17</accession>
<dbReference type="InterPro" id="IPR003661">
    <property type="entry name" value="HisK_dim/P_dom"/>
</dbReference>
<dbReference type="PRINTS" id="PR00344">
    <property type="entry name" value="BCTRLSENSOR"/>
</dbReference>
<keyword evidence="12" id="KW-1185">Reference proteome</keyword>